<dbReference type="AlphaFoldDB" id="A0A1G1W3I7"/>
<keyword evidence="3" id="KW-0961">Cell wall biogenesis/degradation</keyword>
<reference evidence="4 5" key="1">
    <citation type="journal article" date="2016" name="Nat. Commun.">
        <title>Thousands of microbial genomes shed light on interconnected biogeochemical processes in an aquifer system.</title>
        <authorList>
            <person name="Anantharaman K."/>
            <person name="Brown C.T."/>
            <person name="Hug L.A."/>
            <person name="Sharon I."/>
            <person name="Castelle C.J."/>
            <person name="Probst A.J."/>
            <person name="Thomas B.C."/>
            <person name="Singh A."/>
            <person name="Wilkins M.J."/>
            <person name="Karaoz U."/>
            <person name="Brodie E.L."/>
            <person name="Williams K.H."/>
            <person name="Hubbard S.S."/>
            <person name="Banfield J.F."/>
        </authorList>
    </citation>
    <scope>NUCLEOTIDE SEQUENCE [LARGE SCALE GENOMIC DNA]</scope>
</reference>
<name>A0A1G1W3I7_9BACT</name>
<organism evidence="4 5">
    <name type="scientific">Candidatus Woykebacteria bacterium GWA1_44_8</name>
    <dbReference type="NCBI Taxonomy" id="1802591"/>
    <lineage>
        <taxon>Bacteria</taxon>
        <taxon>Candidatus Woykeibacteriota</taxon>
    </lineage>
</organism>
<keyword evidence="3" id="KW-0143">Chaperone</keyword>
<evidence type="ECO:0000313" key="4">
    <source>
        <dbReference type="EMBL" id="OGY22249.1"/>
    </source>
</evidence>
<dbReference type="Pfam" id="PF13083">
    <property type="entry name" value="KH_KhpA-B"/>
    <property type="match status" value="1"/>
</dbReference>
<dbReference type="InterPro" id="IPR020627">
    <property type="entry name" value="KhpA"/>
</dbReference>
<comment type="function">
    <text evidence="3">A probable RNA chaperone. Forms a complex with KhpB which binds to cellular RNA and controls its expression. Plays a role in peptidoglycan (PG) homeostasis and cell length regulation.</text>
</comment>
<dbReference type="InterPro" id="IPR015946">
    <property type="entry name" value="KH_dom-like_a/b"/>
</dbReference>
<keyword evidence="3" id="KW-0133">Cell shape</keyword>
<proteinExistence type="inferred from homology"/>
<evidence type="ECO:0000256" key="1">
    <source>
        <dbReference type="ARBA" id="ARBA00022490"/>
    </source>
</evidence>
<evidence type="ECO:0000313" key="5">
    <source>
        <dbReference type="Proteomes" id="UP000176299"/>
    </source>
</evidence>
<accession>A0A1G1W3I7</accession>
<sequence>MKKLVELLVKNIVDQPKSVKISEESANSDHRIVLSVAEEDMGKVIGKNGRIIKAIRALLRIKAIKEGKRVYLELAEQKQANT</sequence>
<keyword evidence="1 3" id="KW-0963">Cytoplasm</keyword>
<dbReference type="GO" id="GO:0071555">
    <property type="term" value="P:cell wall organization"/>
    <property type="evidence" value="ECO:0007669"/>
    <property type="project" value="UniProtKB-KW"/>
</dbReference>
<dbReference type="HAMAP" id="MF_00088">
    <property type="entry name" value="KhpA"/>
    <property type="match status" value="1"/>
</dbReference>
<dbReference type="GO" id="GO:0008360">
    <property type="term" value="P:regulation of cell shape"/>
    <property type="evidence" value="ECO:0007669"/>
    <property type="project" value="UniProtKB-KW"/>
</dbReference>
<dbReference type="GO" id="GO:0003723">
    <property type="term" value="F:RNA binding"/>
    <property type="evidence" value="ECO:0007669"/>
    <property type="project" value="UniProtKB-UniRule"/>
</dbReference>
<dbReference type="EMBL" id="MHCN01000007">
    <property type="protein sequence ID" value="OGY22249.1"/>
    <property type="molecule type" value="Genomic_DNA"/>
</dbReference>
<dbReference type="GO" id="GO:0009252">
    <property type="term" value="P:peptidoglycan biosynthetic process"/>
    <property type="evidence" value="ECO:0007669"/>
    <property type="project" value="UniProtKB-UniRule"/>
</dbReference>
<dbReference type="PANTHER" id="PTHR34654">
    <property type="entry name" value="UPF0109 PROTEIN SCO5592"/>
    <property type="match status" value="1"/>
</dbReference>
<evidence type="ECO:0000256" key="2">
    <source>
        <dbReference type="ARBA" id="ARBA00022884"/>
    </source>
</evidence>
<dbReference type="Gene3D" id="3.30.300.20">
    <property type="match status" value="1"/>
</dbReference>
<dbReference type="GO" id="GO:0005737">
    <property type="term" value="C:cytoplasm"/>
    <property type="evidence" value="ECO:0007669"/>
    <property type="project" value="UniProtKB-SubCell"/>
</dbReference>
<gene>
    <name evidence="3" type="primary">khpA</name>
    <name evidence="4" type="ORF">A2113_03155</name>
</gene>
<comment type="subunit">
    <text evidence="3">Forms a complex with KhpB.</text>
</comment>
<comment type="caution">
    <text evidence="4">The sequence shown here is derived from an EMBL/GenBank/DDBJ whole genome shotgun (WGS) entry which is preliminary data.</text>
</comment>
<dbReference type="SUPFAM" id="SSF54814">
    <property type="entry name" value="Prokaryotic type KH domain (KH-domain type II)"/>
    <property type="match status" value="1"/>
</dbReference>
<dbReference type="CDD" id="cd22533">
    <property type="entry name" value="KH-II_YlqC-like"/>
    <property type="match status" value="1"/>
</dbReference>
<evidence type="ECO:0000256" key="3">
    <source>
        <dbReference type="HAMAP-Rule" id="MF_00088"/>
    </source>
</evidence>
<keyword evidence="2 3" id="KW-0694">RNA-binding</keyword>
<dbReference type="InterPro" id="IPR009019">
    <property type="entry name" value="KH_sf_prok-type"/>
</dbReference>
<comment type="subcellular location">
    <subcellularLocation>
        <location evidence="3">Cytoplasm</location>
    </subcellularLocation>
</comment>
<comment type="similarity">
    <text evidence="3">Belongs to the KhpA RNA-binding protein family.</text>
</comment>
<dbReference type="PROSITE" id="PS50084">
    <property type="entry name" value="KH_TYPE_1"/>
    <property type="match status" value="1"/>
</dbReference>
<protein>
    <recommendedName>
        <fullName evidence="3">RNA-binding protein KhpA</fullName>
    </recommendedName>
    <alternativeName>
        <fullName evidence="3">KH-domain protein A</fullName>
    </alternativeName>
</protein>
<dbReference type="Proteomes" id="UP000176299">
    <property type="component" value="Unassembled WGS sequence"/>
</dbReference>
<dbReference type="STRING" id="1802591.A2113_03155"/>
<dbReference type="PANTHER" id="PTHR34654:SF1">
    <property type="entry name" value="RNA-BINDING PROTEIN KHPA"/>
    <property type="match status" value="1"/>
</dbReference>